<dbReference type="KEGG" id="sper:EW093_00945"/>
<name>A0A5C1Q8P0_9SPIO</name>
<feature type="coiled-coil region" evidence="1">
    <location>
        <begin position="291"/>
        <end position="339"/>
    </location>
</feature>
<keyword evidence="1" id="KW-0175">Coiled coil</keyword>
<evidence type="ECO:0000256" key="1">
    <source>
        <dbReference type="SAM" id="Coils"/>
    </source>
</evidence>
<protein>
    <submittedName>
        <fullName evidence="2">Uncharacterized protein</fullName>
    </submittedName>
</protein>
<proteinExistence type="predicted"/>
<gene>
    <name evidence="2" type="ORF">EW093_00945</name>
</gene>
<evidence type="ECO:0000313" key="3">
    <source>
        <dbReference type="Proteomes" id="UP000323824"/>
    </source>
</evidence>
<sequence length="587" mass="68700">MKKSFDHWSWALNAAKTFDNITTTNIDNQLVIATIGKAQSGKTTALVHLILDEDFYTIDSVIKALRGNEKECNSATPVPIRYIPKTRDGKIVEINSVELESLTSQIAHLRDSQKHFVESNDSYIEIELPGKWRRKDLVFIDIPGYSSNRDEVEAIIAQRAAEKFVNTADIVVFVAPGNAISDFGGYKGSFEYKMKERIEVSPQNSLLLVTFATELANDTGENWTSTIRKELKLDIIPPVISCSFKEVDYENIDDERIRSVDKIVSWMDNIEPSMSKVMRIFSTPISKKRQRDKYLFELNKLKSRIDNLNEIIKNQKNKIDNFNNDNEKIRNHIKLYKQKVSEIADDKGIKYLSNINWNNFKNLNHKDKKINKLIINETIDEIIISFFDYTELTNKLRKSLQEYESHNEIKLFSLDLDIKNFLNKHNSKYDSIYNNIINNKIKLINNESKFTILNRDAQSLQKLLSKDFDEYINSVPINIDKKFDHSKKLHNIHYLVNRATKIKDDYEVIFNNYRILEIEIEQLTDYPHILKEEYIKVWNKKIQIINKPNISVNRRLKNLTHCYLMSNALKDLLNMRLVNMENKNERK</sequence>
<dbReference type="RefSeq" id="WP_149566589.1">
    <property type="nucleotide sequence ID" value="NZ_CP035807.1"/>
</dbReference>
<accession>A0A5C1Q8P0</accession>
<dbReference type="SUPFAM" id="SSF52540">
    <property type="entry name" value="P-loop containing nucleoside triphosphate hydrolases"/>
    <property type="match status" value="1"/>
</dbReference>
<dbReference type="AlphaFoldDB" id="A0A5C1Q8P0"/>
<organism evidence="2 3">
    <name type="scientific">Thiospirochaeta perfilievii</name>
    <dbReference type="NCBI Taxonomy" id="252967"/>
    <lineage>
        <taxon>Bacteria</taxon>
        <taxon>Pseudomonadati</taxon>
        <taxon>Spirochaetota</taxon>
        <taxon>Spirochaetia</taxon>
        <taxon>Spirochaetales</taxon>
        <taxon>Spirochaetaceae</taxon>
        <taxon>Thiospirochaeta</taxon>
    </lineage>
</organism>
<dbReference type="Gene3D" id="3.40.50.300">
    <property type="entry name" value="P-loop containing nucleotide triphosphate hydrolases"/>
    <property type="match status" value="1"/>
</dbReference>
<reference evidence="2 3" key="2">
    <citation type="submission" date="2019-09" db="EMBL/GenBank/DDBJ databases">
        <title>Complete Genome Sequence and Methylome Analysis of free living Spirochaetas.</title>
        <authorList>
            <person name="Leshcheva N."/>
            <person name="Mikheeva N."/>
        </authorList>
    </citation>
    <scope>NUCLEOTIDE SEQUENCE [LARGE SCALE GENOMIC DNA]</scope>
    <source>
        <strain evidence="2 3">P</strain>
    </source>
</reference>
<reference evidence="2 3" key="1">
    <citation type="submission" date="2019-02" db="EMBL/GenBank/DDBJ databases">
        <authorList>
            <person name="Fomenkov A."/>
            <person name="Dubinina G."/>
            <person name="Grabovich M."/>
            <person name="Vincze T."/>
            <person name="Roberts R.J."/>
        </authorList>
    </citation>
    <scope>NUCLEOTIDE SEQUENCE [LARGE SCALE GENOMIC DNA]</scope>
    <source>
        <strain evidence="2 3">P</strain>
    </source>
</reference>
<dbReference type="EMBL" id="CP035807">
    <property type="protein sequence ID" value="QEN03329.1"/>
    <property type="molecule type" value="Genomic_DNA"/>
</dbReference>
<dbReference type="InterPro" id="IPR027417">
    <property type="entry name" value="P-loop_NTPase"/>
</dbReference>
<keyword evidence="3" id="KW-1185">Reference proteome</keyword>
<evidence type="ECO:0000313" key="2">
    <source>
        <dbReference type="EMBL" id="QEN03329.1"/>
    </source>
</evidence>
<dbReference type="Proteomes" id="UP000323824">
    <property type="component" value="Chromosome"/>
</dbReference>